<keyword evidence="4 9" id="KW-0812">Transmembrane</keyword>
<dbReference type="InterPro" id="IPR029569">
    <property type="entry name" value="CALHM"/>
</dbReference>
<dbReference type="GO" id="GO:0016020">
    <property type="term" value="C:membrane"/>
    <property type="evidence" value="ECO:0007669"/>
    <property type="project" value="UniProtKB-SubCell"/>
</dbReference>
<dbReference type="GO" id="GO:1904669">
    <property type="term" value="P:ATP export"/>
    <property type="evidence" value="ECO:0007669"/>
    <property type="project" value="UniProtKB-ARBA"/>
</dbReference>
<dbReference type="AlphaFoldDB" id="A0A2D0QB12"/>
<comment type="similarity">
    <text evidence="2">Belongs to the CALHM family.</text>
</comment>
<keyword evidence="7 9" id="KW-0472">Membrane</keyword>
<evidence type="ECO:0000256" key="4">
    <source>
        <dbReference type="ARBA" id="ARBA00022692"/>
    </source>
</evidence>
<dbReference type="KEGG" id="ipu:108260052"/>
<feature type="transmembrane region" description="Helical" evidence="9">
    <location>
        <begin position="79"/>
        <end position="99"/>
    </location>
</feature>
<keyword evidence="10" id="KW-1185">Reference proteome</keyword>
<dbReference type="OrthoDB" id="8864266at2759"/>
<name>A0A2D0QB12_ICTPU</name>
<dbReference type="GeneID" id="108260052"/>
<protein>
    <submittedName>
        <fullName evidence="11">Uncharacterized protein LOC108260052</fullName>
    </submittedName>
</protein>
<evidence type="ECO:0000256" key="6">
    <source>
        <dbReference type="ARBA" id="ARBA00023065"/>
    </source>
</evidence>
<proteinExistence type="inferred from homology"/>
<reference evidence="11" key="2">
    <citation type="submission" date="2025-08" db="UniProtKB">
        <authorList>
            <consortium name="RefSeq"/>
        </authorList>
    </citation>
    <scope>IDENTIFICATION</scope>
    <source>
        <tissue evidence="11">Blood</tissue>
    </source>
</reference>
<comment type="subcellular location">
    <subcellularLocation>
        <location evidence="1">Membrane</location>
        <topology evidence="1">Multi-pass membrane protein</topology>
    </subcellularLocation>
</comment>
<feature type="transmembrane region" description="Helical" evidence="9">
    <location>
        <begin position="146"/>
        <end position="163"/>
    </location>
</feature>
<dbReference type="RefSeq" id="XP_017315479.1">
    <property type="nucleotide sequence ID" value="XM_017459990.3"/>
</dbReference>
<sequence>MAEMNVLADFLQKPLGKMGIISLLLYAFEENIDDDFICPCERVENIVTSLLYGVVPSIGSFFVSYRVMDSPDRSQYKCLYSVLTAVVWMVLCLIDGRYLTCALSGSEGKYTETDTLKWCMPSEDNATLLLESEYKTQVLMSKSQEIGFYVIVIMIVSFLVAGFRKCRTNTSTSEMEMS</sequence>
<evidence type="ECO:0000313" key="10">
    <source>
        <dbReference type="Proteomes" id="UP000221080"/>
    </source>
</evidence>
<evidence type="ECO:0000256" key="7">
    <source>
        <dbReference type="ARBA" id="ARBA00023136"/>
    </source>
</evidence>
<keyword evidence="8" id="KW-0407">Ion channel</keyword>
<reference evidence="10" key="1">
    <citation type="journal article" date="2016" name="Nat. Commun.">
        <title>The channel catfish genome sequence provides insights into the evolution of scale formation in teleosts.</title>
        <authorList>
            <person name="Liu Z."/>
            <person name="Liu S."/>
            <person name="Yao J."/>
            <person name="Bao L."/>
            <person name="Zhang J."/>
            <person name="Li Y."/>
            <person name="Jiang C."/>
            <person name="Sun L."/>
            <person name="Wang R."/>
            <person name="Zhang Y."/>
            <person name="Zhou T."/>
            <person name="Zeng Q."/>
            <person name="Fu Q."/>
            <person name="Gao S."/>
            <person name="Li N."/>
            <person name="Koren S."/>
            <person name="Jiang Y."/>
            <person name="Zimin A."/>
            <person name="Xu P."/>
            <person name="Phillippy A.M."/>
            <person name="Geng X."/>
            <person name="Song L."/>
            <person name="Sun F."/>
            <person name="Li C."/>
            <person name="Wang X."/>
            <person name="Chen A."/>
            <person name="Jin Y."/>
            <person name="Yuan Z."/>
            <person name="Yang Y."/>
            <person name="Tan S."/>
            <person name="Peatman E."/>
            <person name="Lu J."/>
            <person name="Qin Z."/>
            <person name="Dunham R."/>
            <person name="Li Z."/>
            <person name="Sonstegard T."/>
            <person name="Feng J."/>
            <person name="Danzmann R.G."/>
            <person name="Schroeder S."/>
            <person name="Scheffler B."/>
            <person name="Duke M.V."/>
            <person name="Ballard L."/>
            <person name="Kucuktas H."/>
            <person name="Kaltenboeck L."/>
            <person name="Liu H."/>
            <person name="Armbruster J."/>
            <person name="Xie Y."/>
            <person name="Kirby M.L."/>
            <person name="Tian Y."/>
            <person name="Flanagan M.E."/>
            <person name="Mu W."/>
            <person name="Waldbieser G.C."/>
        </authorList>
    </citation>
    <scope>NUCLEOTIDE SEQUENCE [LARGE SCALE GENOMIC DNA]</scope>
    <source>
        <strain evidence="10">SDA103</strain>
    </source>
</reference>
<dbReference type="Pfam" id="PF14798">
    <property type="entry name" value="Ca_hom_mod"/>
    <property type="match status" value="1"/>
</dbReference>
<keyword evidence="3" id="KW-0813">Transport</keyword>
<organism evidence="10 11">
    <name type="scientific">Ictalurus punctatus</name>
    <name type="common">Channel catfish</name>
    <name type="synonym">Silurus punctatus</name>
    <dbReference type="NCBI Taxonomy" id="7998"/>
    <lineage>
        <taxon>Eukaryota</taxon>
        <taxon>Metazoa</taxon>
        <taxon>Chordata</taxon>
        <taxon>Craniata</taxon>
        <taxon>Vertebrata</taxon>
        <taxon>Euteleostomi</taxon>
        <taxon>Actinopterygii</taxon>
        <taxon>Neopterygii</taxon>
        <taxon>Teleostei</taxon>
        <taxon>Ostariophysi</taxon>
        <taxon>Siluriformes</taxon>
        <taxon>Ictaluridae</taxon>
        <taxon>Ictalurus</taxon>
    </lineage>
</organism>
<evidence type="ECO:0000256" key="1">
    <source>
        <dbReference type="ARBA" id="ARBA00004141"/>
    </source>
</evidence>
<keyword evidence="6" id="KW-0406">Ion transport</keyword>
<accession>A0A2D0QB12</accession>
<evidence type="ECO:0000256" key="5">
    <source>
        <dbReference type="ARBA" id="ARBA00022989"/>
    </source>
</evidence>
<evidence type="ECO:0000256" key="9">
    <source>
        <dbReference type="SAM" id="Phobius"/>
    </source>
</evidence>
<keyword evidence="5 9" id="KW-1133">Transmembrane helix</keyword>
<dbReference type="Proteomes" id="UP000221080">
    <property type="component" value="Chromosome 28"/>
</dbReference>
<evidence type="ECO:0000256" key="2">
    <source>
        <dbReference type="ARBA" id="ARBA00008497"/>
    </source>
</evidence>
<feature type="transmembrane region" description="Helical" evidence="9">
    <location>
        <begin position="49"/>
        <end position="67"/>
    </location>
</feature>
<gene>
    <name evidence="11" type="primary">LOC108260052</name>
</gene>
<dbReference type="GO" id="GO:0034220">
    <property type="term" value="P:monoatomic ion transmembrane transport"/>
    <property type="evidence" value="ECO:0007669"/>
    <property type="project" value="UniProtKB-KW"/>
</dbReference>
<evidence type="ECO:0000313" key="11">
    <source>
        <dbReference type="RefSeq" id="XP_017315479.1"/>
    </source>
</evidence>
<evidence type="ECO:0000256" key="3">
    <source>
        <dbReference type="ARBA" id="ARBA00022448"/>
    </source>
</evidence>
<evidence type="ECO:0000256" key="8">
    <source>
        <dbReference type="ARBA" id="ARBA00023303"/>
    </source>
</evidence>